<organism evidence="7 8">
    <name type="scientific">Marasmiellus scandens</name>
    <dbReference type="NCBI Taxonomy" id="2682957"/>
    <lineage>
        <taxon>Eukaryota</taxon>
        <taxon>Fungi</taxon>
        <taxon>Dikarya</taxon>
        <taxon>Basidiomycota</taxon>
        <taxon>Agaricomycotina</taxon>
        <taxon>Agaricomycetes</taxon>
        <taxon>Agaricomycetidae</taxon>
        <taxon>Agaricales</taxon>
        <taxon>Marasmiineae</taxon>
        <taxon>Omphalotaceae</taxon>
        <taxon>Marasmiellus</taxon>
    </lineage>
</organism>
<evidence type="ECO:0000313" key="7">
    <source>
        <dbReference type="EMBL" id="KAK7438863.1"/>
    </source>
</evidence>
<accession>A0ABR1IT95</accession>
<dbReference type="SUPFAM" id="SSF51905">
    <property type="entry name" value="FAD/NAD(P)-binding domain"/>
    <property type="match status" value="1"/>
</dbReference>
<feature type="domain" description="Glucose-methanol-choline oxidoreductase N-terminal" evidence="6">
    <location>
        <begin position="314"/>
        <end position="328"/>
    </location>
</feature>
<dbReference type="PIRSF" id="PIRSF000137">
    <property type="entry name" value="Alcohol_oxidase"/>
    <property type="match status" value="1"/>
</dbReference>
<dbReference type="Pfam" id="PF05199">
    <property type="entry name" value="GMC_oxred_C"/>
    <property type="match status" value="1"/>
</dbReference>
<comment type="cofactor">
    <cofactor evidence="1">
        <name>FAD</name>
        <dbReference type="ChEBI" id="CHEBI:57692"/>
    </cofactor>
</comment>
<proteinExistence type="inferred from homology"/>
<evidence type="ECO:0000256" key="5">
    <source>
        <dbReference type="SAM" id="SignalP"/>
    </source>
</evidence>
<keyword evidence="4" id="KW-0274">FAD</keyword>
<reference evidence="7 8" key="1">
    <citation type="submission" date="2024-01" db="EMBL/GenBank/DDBJ databases">
        <title>A draft genome for the cacao thread blight pathogen Marasmiellus scandens.</title>
        <authorList>
            <person name="Baruah I.K."/>
            <person name="Leung J."/>
            <person name="Bukari Y."/>
            <person name="Amoako-Attah I."/>
            <person name="Meinhardt L.W."/>
            <person name="Bailey B.A."/>
            <person name="Cohen S.P."/>
        </authorList>
    </citation>
    <scope>NUCLEOTIDE SEQUENCE [LARGE SCALE GENOMIC DNA]</scope>
    <source>
        <strain evidence="7 8">GH-19</strain>
    </source>
</reference>
<dbReference type="EMBL" id="JBANRG010000076">
    <property type="protein sequence ID" value="KAK7438863.1"/>
    <property type="molecule type" value="Genomic_DNA"/>
</dbReference>
<evidence type="ECO:0000256" key="3">
    <source>
        <dbReference type="ARBA" id="ARBA00022630"/>
    </source>
</evidence>
<protein>
    <recommendedName>
        <fullName evidence="6">Glucose-methanol-choline oxidoreductase N-terminal domain-containing protein</fullName>
    </recommendedName>
</protein>
<dbReference type="PANTHER" id="PTHR11552">
    <property type="entry name" value="GLUCOSE-METHANOL-CHOLINE GMC OXIDOREDUCTASE"/>
    <property type="match status" value="1"/>
</dbReference>
<keyword evidence="3" id="KW-0285">Flavoprotein</keyword>
<evidence type="ECO:0000313" key="8">
    <source>
        <dbReference type="Proteomes" id="UP001498398"/>
    </source>
</evidence>
<sequence>MISLSPSLQSLLSLSLLATLLPLSQAALFTSPADLPRTQYDFIVVGAGTAGNVVANRLSEDSSKTVLVIEAGIDDTDVEIIQVPFFGPNTPQSLVDWNYSTIPQAALHGREIPVPRGYVLGGSSNLHYMVWTQASTDLYDSYAKITGDSSWGWDEILPLWQNISTLVPSPNNPSLPPLPRNDLTLSNGNGPVQVNLANFATDIDFRVVNASKELELSGASGGRFKFTEDMNTGNSIGFGFNQESAGGGQRSSSATSYLHPALSTRPNLDVLIRTQVMRLLETEDLTFTTVEVAQSAEGPLTTLTASSEVILSAGSIGTPQILLLSGIGPKEELAQVGIESKVDSIGVGKNLVDHPLVLTYYRVSSDSTFDDVIRNVTLFGETLEKWEDDRMGLFSTSSTNVIGFMRIPQGEGANDPSSGPLSAHIELLFTNGFAALGATKQPDEGNFMTVIAAVVSPKSRGSLTLNSAKGGTFTHPNIDYALLSDDFDIQALQQALRDADTFLNASSWTQPEPYIIEPFGDWAVARDGTDADREAYIRANAITVYHPVGTTKMGSGSAATDVTDSRLRVRGVKGVRVVDASIFPTIPECHPQAPIYTVGEKGALMIKEDHGMA</sequence>
<evidence type="ECO:0000256" key="4">
    <source>
        <dbReference type="ARBA" id="ARBA00022827"/>
    </source>
</evidence>
<dbReference type="InterPro" id="IPR000172">
    <property type="entry name" value="GMC_OxRdtase_N"/>
</dbReference>
<dbReference type="Proteomes" id="UP001498398">
    <property type="component" value="Unassembled WGS sequence"/>
</dbReference>
<name>A0ABR1IT95_9AGAR</name>
<dbReference type="InterPro" id="IPR007867">
    <property type="entry name" value="GMC_OxRtase_C"/>
</dbReference>
<dbReference type="PANTHER" id="PTHR11552:SF147">
    <property type="entry name" value="CHOLINE DEHYDROGENASE, MITOCHONDRIAL"/>
    <property type="match status" value="1"/>
</dbReference>
<comment type="caution">
    <text evidence="7">The sequence shown here is derived from an EMBL/GenBank/DDBJ whole genome shotgun (WGS) entry which is preliminary data.</text>
</comment>
<dbReference type="InterPro" id="IPR036188">
    <property type="entry name" value="FAD/NAD-bd_sf"/>
</dbReference>
<feature type="chain" id="PRO_5045043751" description="Glucose-methanol-choline oxidoreductase N-terminal domain-containing protein" evidence="5">
    <location>
        <begin position="27"/>
        <end position="613"/>
    </location>
</feature>
<dbReference type="InterPro" id="IPR012132">
    <property type="entry name" value="GMC_OxRdtase"/>
</dbReference>
<gene>
    <name evidence="7" type="ORF">VKT23_017789</name>
</gene>
<keyword evidence="8" id="KW-1185">Reference proteome</keyword>
<dbReference type="Gene3D" id="3.50.50.60">
    <property type="entry name" value="FAD/NAD(P)-binding domain"/>
    <property type="match status" value="1"/>
</dbReference>
<dbReference type="PROSITE" id="PS00624">
    <property type="entry name" value="GMC_OXRED_2"/>
    <property type="match status" value="1"/>
</dbReference>
<evidence type="ECO:0000256" key="1">
    <source>
        <dbReference type="ARBA" id="ARBA00001974"/>
    </source>
</evidence>
<dbReference type="Gene3D" id="3.30.560.10">
    <property type="entry name" value="Glucose Oxidase, domain 3"/>
    <property type="match status" value="1"/>
</dbReference>
<feature type="signal peptide" evidence="5">
    <location>
        <begin position="1"/>
        <end position="26"/>
    </location>
</feature>
<dbReference type="Pfam" id="PF00732">
    <property type="entry name" value="GMC_oxred_N"/>
    <property type="match status" value="1"/>
</dbReference>
<evidence type="ECO:0000256" key="2">
    <source>
        <dbReference type="ARBA" id="ARBA00010790"/>
    </source>
</evidence>
<evidence type="ECO:0000259" key="6">
    <source>
        <dbReference type="PROSITE" id="PS00624"/>
    </source>
</evidence>
<comment type="similarity">
    <text evidence="2">Belongs to the GMC oxidoreductase family.</text>
</comment>
<keyword evidence="5" id="KW-0732">Signal</keyword>
<dbReference type="SUPFAM" id="SSF54373">
    <property type="entry name" value="FAD-linked reductases, C-terminal domain"/>
    <property type="match status" value="1"/>
</dbReference>